<dbReference type="GO" id="GO:0005737">
    <property type="term" value="C:cytoplasm"/>
    <property type="evidence" value="ECO:0007669"/>
    <property type="project" value="TreeGrafter"/>
</dbReference>
<dbReference type="InterPro" id="IPR016160">
    <property type="entry name" value="Ald_DH_CS_CYS"/>
</dbReference>
<evidence type="ECO:0000313" key="11">
    <source>
        <dbReference type="Proteomes" id="UP000219636"/>
    </source>
</evidence>
<organism evidence="10 11">
    <name type="scientific">Ureibacillus xyleni</name>
    <dbReference type="NCBI Taxonomy" id="614648"/>
    <lineage>
        <taxon>Bacteria</taxon>
        <taxon>Bacillati</taxon>
        <taxon>Bacillota</taxon>
        <taxon>Bacilli</taxon>
        <taxon>Bacillales</taxon>
        <taxon>Caryophanaceae</taxon>
        <taxon>Ureibacillus</taxon>
    </lineage>
</organism>
<proteinExistence type="inferred from homology"/>
<sequence length="463" mass="52580">MIKFTGEEVELMIEEQRKFFYTGHTRSIDFRKKQLEKLKEKIKKYEEDILHALNRDLGKSEFEAYTNEVGLVLSSIELLIKNIDEWSTPVQVKTPIHFQPAKSFIVREPYGVVLIIGPFNYPFQLIMEPLIGALISGNTAIVKPSETTVNTTKIIKKIIEETFDTCYVRVVEGEKEEVTALIHASFDYIFFTGSVSVGKVIMRAAAERLTPITLELGGKSPTIVDQTANLEVAAKRIVWGKFNNTGQTCVAPDYLLVHESVYDKFVKILQKTIAQFYGQNAQESKDYGRVVNERHFDRLQQLIEAEQSFITFGGKTDRSDLYIEPTIMENITWKNPIMEDEIFGPILPIMPYDDLKVAIHQIRQLPKPLAAYFFSEHEKAMDYFLQELSFGGGCINDTVSHVGNPFLPFGGVGPSGVNAYHGKASFENFTHPKSIMKRSSKLATNIVFPPYKQKVKLVRSILK</sequence>
<dbReference type="RefSeq" id="WP_419865841.1">
    <property type="nucleotide sequence ID" value="NZ_OBMQ01000001.1"/>
</dbReference>
<evidence type="ECO:0000256" key="8">
    <source>
        <dbReference type="SAM" id="Coils"/>
    </source>
</evidence>
<dbReference type="AlphaFoldDB" id="A0A285RDI0"/>
<feature type="domain" description="Aldehyde dehydrogenase" evidence="9">
    <location>
        <begin position="5"/>
        <end position="435"/>
    </location>
</feature>
<evidence type="ECO:0000256" key="7">
    <source>
        <dbReference type="RuleBase" id="RU003345"/>
    </source>
</evidence>
<evidence type="ECO:0000313" key="10">
    <source>
        <dbReference type="EMBL" id="SOB91818.1"/>
    </source>
</evidence>
<dbReference type="InterPro" id="IPR012394">
    <property type="entry name" value="Aldehyde_DH_NAD(P)"/>
</dbReference>
<dbReference type="Gene3D" id="3.40.309.10">
    <property type="entry name" value="Aldehyde Dehydrogenase, Chain A, domain 2"/>
    <property type="match status" value="1"/>
</dbReference>
<dbReference type="InterPro" id="IPR016163">
    <property type="entry name" value="Ald_DH_C"/>
</dbReference>
<evidence type="ECO:0000256" key="6">
    <source>
        <dbReference type="PROSITE-ProRule" id="PRU10007"/>
    </source>
</evidence>
<keyword evidence="2 4" id="KW-0560">Oxidoreductase</keyword>
<dbReference type="InterPro" id="IPR016162">
    <property type="entry name" value="Ald_DH_N"/>
</dbReference>
<feature type="coiled-coil region" evidence="8">
    <location>
        <begin position="28"/>
        <end position="55"/>
    </location>
</feature>
<dbReference type="FunFam" id="3.40.605.10:FF:000004">
    <property type="entry name" value="Aldehyde dehydrogenase"/>
    <property type="match status" value="1"/>
</dbReference>
<dbReference type="InterPro" id="IPR015590">
    <property type="entry name" value="Aldehyde_DH_dom"/>
</dbReference>
<dbReference type="FunFam" id="3.40.309.10:FF:000003">
    <property type="entry name" value="Aldehyde dehydrogenase"/>
    <property type="match status" value="1"/>
</dbReference>
<evidence type="ECO:0000256" key="2">
    <source>
        <dbReference type="ARBA" id="ARBA00023002"/>
    </source>
</evidence>
<dbReference type="GO" id="GO:0006081">
    <property type="term" value="P:aldehyde metabolic process"/>
    <property type="evidence" value="ECO:0007669"/>
    <property type="project" value="InterPro"/>
</dbReference>
<dbReference type="CDD" id="cd07136">
    <property type="entry name" value="ALDH_YwdH-P39616"/>
    <property type="match status" value="1"/>
</dbReference>
<name>A0A285RDI0_9BACL</name>
<gene>
    <name evidence="10" type="ORF">SAMN05880501_101388</name>
</gene>
<dbReference type="Gene3D" id="3.40.605.10">
    <property type="entry name" value="Aldehyde Dehydrogenase, Chain A, domain 1"/>
    <property type="match status" value="1"/>
</dbReference>
<evidence type="ECO:0000259" key="9">
    <source>
        <dbReference type="Pfam" id="PF00171"/>
    </source>
</evidence>
<dbReference type="InterPro" id="IPR029510">
    <property type="entry name" value="Ald_DH_CS_GLU"/>
</dbReference>
<dbReference type="EMBL" id="OBMQ01000001">
    <property type="protein sequence ID" value="SOB91818.1"/>
    <property type="molecule type" value="Genomic_DNA"/>
</dbReference>
<keyword evidence="8" id="KW-0175">Coiled coil</keyword>
<dbReference type="Pfam" id="PF00171">
    <property type="entry name" value="Aldedh"/>
    <property type="match status" value="1"/>
</dbReference>
<evidence type="ECO:0000256" key="3">
    <source>
        <dbReference type="ARBA" id="ARBA00023027"/>
    </source>
</evidence>
<dbReference type="InterPro" id="IPR016161">
    <property type="entry name" value="Ald_DH/histidinol_DH"/>
</dbReference>
<keyword evidence="3" id="KW-0520">NAD</keyword>
<keyword evidence="11" id="KW-1185">Reference proteome</keyword>
<dbReference type="GO" id="GO:0004029">
    <property type="term" value="F:aldehyde dehydrogenase (NAD+) activity"/>
    <property type="evidence" value="ECO:0007669"/>
    <property type="project" value="TreeGrafter"/>
</dbReference>
<evidence type="ECO:0000256" key="4">
    <source>
        <dbReference type="PIRNR" id="PIRNR036492"/>
    </source>
</evidence>
<dbReference type="Proteomes" id="UP000219636">
    <property type="component" value="Unassembled WGS sequence"/>
</dbReference>
<feature type="active site" evidence="5">
    <location>
        <position position="249"/>
    </location>
</feature>
<protein>
    <recommendedName>
        <fullName evidence="4">Aldehyde dehydrogenase</fullName>
    </recommendedName>
</protein>
<accession>A0A285RDI0</accession>
<dbReference type="PROSITE" id="PS00070">
    <property type="entry name" value="ALDEHYDE_DEHYDR_CYS"/>
    <property type="match status" value="1"/>
</dbReference>
<evidence type="ECO:0000256" key="5">
    <source>
        <dbReference type="PIRSR" id="PIRSR036492-1"/>
    </source>
</evidence>
<dbReference type="PANTHER" id="PTHR43570:SF16">
    <property type="entry name" value="ALDEHYDE DEHYDROGENASE TYPE III, ISOFORM Q"/>
    <property type="match status" value="1"/>
</dbReference>
<dbReference type="PIRSF" id="PIRSF036492">
    <property type="entry name" value="ALDH"/>
    <property type="match status" value="1"/>
</dbReference>
<reference evidence="11" key="1">
    <citation type="submission" date="2017-08" db="EMBL/GenBank/DDBJ databases">
        <authorList>
            <person name="Varghese N."/>
            <person name="Submissions S."/>
        </authorList>
    </citation>
    <scope>NUCLEOTIDE SEQUENCE [LARGE SCALE GENOMIC DNA]</scope>
    <source>
        <strain evidence="11">JC22</strain>
    </source>
</reference>
<dbReference type="PANTHER" id="PTHR43570">
    <property type="entry name" value="ALDEHYDE DEHYDROGENASE"/>
    <property type="match status" value="1"/>
</dbReference>
<feature type="active site" evidence="5 6">
    <location>
        <position position="215"/>
    </location>
</feature>
<dbReference type="SUPFAM" id="SSF53720">
    <property type="entry name" value="ALDH-like"/>
    <property type="match status" value="1"/>
</dbReference>
<evidence type="ECO:0000256" key="1">
    <source>
        <dbReference type="ARBA" id="ARBA00009986"/>
    </source>
</evidence>
<dbReference type="PROSITE" id="PS00687">
    <property type="entry name" value="ALDEHYDE_DEHYDR_GLU"/>
    <property type="match status" value="1"/>
</dbReference>
<comment type="similarity">
    <text evidence="1 4 7">Belongs to the aldehyde dehydrogenase family.</text>
</comment>